<name>A0A448X7T7_9PLAT</name>
<organism evidence="2 3">
    <name type="scientific">Protopolystoma xenopodis</name>
    <dbReference type="NCBI Taxonomy" id="117903"/>
    <lineage>
        <taxon>Eukaryota</taxon>
        <taxon>Metazoa</taxon>
        <taxon>Spiralia</taxon>
        <taxon>Lophotrochozoa</taxon>
        <taxon>Platyhelminthes</taxon>
        <taxon>Monogenea</taxon>
        <taxon>Polyopisthocotylea</taxon>
        <taxon>Polystomatidea</taxon>
        <taxon>Polystomatidae</taxon>
        <taxon>Protopolystoma</taxon>
    </lineage>
</organism>
<gene>
    <name evidence="2" type="ORF">PXEA_LOCUS23677</name>
</gene>
<protein>
    <submittedName>
        <fullName evidence="2">Uncharacterized protein</fullName>
    </submittedName>
</protein>
<proteinExistence type="predicted"/>
<keyword evidence="1" id="KW-0732">Signal</keyword>
<feature type="signal peptide" evidence="1">
    <location>
        <begin position="1"/>
        <end position="26"/>
    </location>
</feature>
<keyword evidence="3" id="KW-1185">Reference proteome</keyword>
<accession>A0A448X7T7</accession>
<feature type="chain" id="PRO_5019212163" evidence="1">
    <location>
        <begin position="27"/>
        <end position="62"/>
    </location>
</feature>
<evidence type="ECO:0000313" key="3">
    <source>
        <dbReference type="Proteomes" id="UP000784294"/>
    </source>
</evidence>
<evidence type="ECO:0000313" key="2">
    <source>
        <dbReference type="EMBL" id="VEL30237.1"/>
    </source>
</evidence>
<dbReference type="AlphaFoldDB" id="A0A448X7T7"/>
<dbReference type="Proteomes" id="UP000784294">
    <property type="component" value="Unassembled WGS sequence"/>
</dbReference>
<sequence>MLPLSWRWRQLLPSLLLLFWRPLLLQQNMQLWNWQSQRSCLPWSWKPDWRHKRKRAQAGICR</sequence>
<dbReference type="EMBL" id="CAAALY010110615">
    <property type="protein sequence ID" value="VEL30237.1"/>
    <property type="molecule type" value="Genomic_DNA"/>
</dbReference>
<comment type="caution">
    <text evidence="2">The sequence shown here is derived from an EMBL/GenBank/DDBJ whole genome shotgun (WGS) entry which is preliminary data.</text>
</comment>
<reference evidence="2" key="1">
    <citation type="submission" date="2018-11" db="EMBL/GenBank/DDBJ databases">
        <authorList>
            <consortium name="Pathogen Informatics"/>
        </authorList>
    </citation>
    <scope>NUCLEOTIDE SEQUENCE</scope>
</reference>
<evidence type="ECO:0000256" key="1">
    <source>
        <dbReference type="SAM" id="SignalP"/>
    </source>
</evidence>